<reference evidence="2 3" key="1">
    <citation type="submission" date="2012-08" db="EMBL/GenBank/DDBJ databases">
        <title>Whole genome shotgun sequence of Gordonia rhizosphera NBRC 16068.</title>
        <authorList>
            <person name="Takarada H."/>
            <person name="Isaki S."/>
            <person name="Hosoyama A."/>
            <person name="Tsuchikane K."/>
            <person name="Katsumata H."/>
            <person name="Baba S."/>
            <person name="Ohji S."/>
            <person name="Yamazaki S."/>
            <person name="Fujita N."/>
        </authorList>
    </citation>
    <scope>NUCLEOTIDE SEQUENCE [LARGE SCALE GENOMIC DNA]</scope>
    <source>
        <strain evidence="2 3">NBRC 16068</strain>
    </source>
</reference>
<keyword evidence="1" id="KW-0472">Membrane</keyword>
<feature type="transmembrane region" description="Helical" evidence="1">
    <location>
        <begin position="52"/>
        <end position="75"/>
    </location>
</feature>
<evidence type="ECO:0000313" key="3">
    <source>
        <dbReference type="Proteomes" id="UP000008363"/>
    </source>
</evidence>
<keyword evidence="1" id="KW-0812">Transmembrane</keyword>
<sequence>MSVVMTRFAERVPGHGPFQKSLVLSLAAFAIVTILIEIPAKLLGSVADPMRNFLIGTVFDAVRILVLGVVVGAISRRSTGSQTIR</sequence>
<proteinExistence type="predicted"/>
<comment type="caution">
    <text evidence="2">The sequence shown here is derived from an EMBL/GenBank/DDBJ whole genome shotgun (WGS) entry which is preliminary data.</text>
</comment>
<feature type="transmembrane region" description="Helical" evidence="1">
    <location>
        <begin position="21"/>
        <end position="40"/>
    </location>
</feature>
<evidence type="ECO:0000256" key="1">
    <source>
        <dbReference type="SAM" id="Phobius"/>
    </source>
</evidence>
<evidence type="ECO:0000313" key="2">
    <source>
        <dbReference type="EMBL" id="GAB91804.1"/>
    </source>
</evidence>
<name>K6WZ49_9ACTN</name>
<organism evidence="2 3">
    <name type="scientific">Gordonia rhizosphera NBRC 16068</name>
    <dbReference type="NCBI Taxonomy" id="1108045"/>
    <lineage>
        <taxon>Bacteria</taxon>
        <taxon>Bacillati</taxon>
        <taxon>Actinomycetota</taxon>
        <taxon>Actinomycetes</taxon>
        <taxon>Mycobacteriales</taxon>
        <taxon>Gordoniaceae</taxon>
        <taxon>Gordonia</taxon>
    </lineage>
</organism>
<keyword evidence="3" id="KW-1185">Reference proteome</keyword>
<protein>
    <submittedName>
        <fullName evidence="2">Uncharacterized protein</fullName>
    </submittedName>
</protein>
<dbReference type="EMBL" id="BAHC01000150">
    <property type="protein sequence ID" value="GAB91804.1"/>
    <property type="molecule type" value="Genomic_DNA"/>
</dbReference>
<accession>K6WZ49</accession>
<dbReference type="AlphaFoldDB" id="K6WZ49"/>
<dbReference type="Proteomes" id="UP000008363">
    <property type="component" value="Unassembled WGS sequence"/>
</dbReference>
<gene>
    <name evidence="2" type="ORF">GORHZ_150_00020</name>
</gene>
<keyword evidence="1" id="KW-1133">Transmembrane helix</keyword>
<dbReference type="STRING" id="1108045.GORHZ_150_00020"/>